<gene>
    <name evidence="7" type="ORF">CUN48_03150</name>
</gene>
<dbReference type="SUPFAM" id="SSF53383">
    <property type="entry name" value="PLP-dependent transferases"/>
    <property type="match status" value="1"/>
</dbReference>
<dbReference type="PIRSF" id="PIRSF017617">
    <property type="entry name" value="Thr_aldolase"/>
    <property type="match status" value="1"/>
</dbReference>
<name>A0A2M8QFM4_9CHLR</name>
<dbReference type="PANTHER" id="PTHR48097">
    <property type="entry name" value="L-THREONINE ALDOLASE-RELATED"/>
    <property type="match status" value="1"/>
</dbReference>
<accession>A0A2M8QFM4</accession>
<dbReference type="InterPro" id="IPR015424">
    <property type="entry name" value="PyrdxlP-dep_Trfase"/>
</dbReference>
<dbReference type="GO" id="GO:0006567">
    <property type="term" value="P:L-threonine catabolic process"/>
    <property type="evidence" value="ECO:0007669"/>
    <property type="project" value="TreeGrafter"/>
</dbReference>
<dbReference type="GO" id="GO:0008732">
    <property type="term" value="F:L-allo-threonine aldolase activity"/>
    <property type="evidence" value="ECO:0007669"/>
    <property type="project" value="TreeGrafter"/>
</dbReference>
<dbReference type="Proteomes" id="UP000230790">
    <property type="component" value="Unassembled WGS sequence"/>
</dbReference>
<dbReference type="PANTHER" id="PTHR48097:SF9">
    <property type="entry name" value="L-THREONINE ALDOLASE"/>
    <property type="match status" value="1"/>
</dbReference>
<evidence type="ECO:0000259" key="6">
    <source>
        <dbReference type="Pfam" id="PF01212"/>
    </source>
</evidence>
<keyword evidence="4" id="KW-0456">Lyase</keyword>
<dbReference type="AlphaFoldDB" id="A0A2M8QFM4"/>
<dbReference type="GO" id="GO:0005829">
    <property type="term" value="C:cytosol"/>
    <property type="evidence" value="ECO:0007669"/>
    <property type="project" value="TreeGrafter"/>
</dbReference>
<protein>
    <submittedName>
        <fullName evidence="7">Low-specificity L-threonine aldolase</fullName>
    </submittedName>
</protein>
<dbReference type="Pfam" id="PF01212">
    <property type="entry name" value="Beta_elim_lyase"/>
    <property type="match status" value="1"/>
</dbReference>
<evidence type="ECO:0000313" key="8">
    <source>
        <dbReference type="Proteomes" id="UP000230790"/>
    </source>
</evidence>
<dbReference type="FunFam" id="3.90.1150.10:FF:000041">
    <property type="entry name" value="Low-specificity L-threonine aldolase"/>
    <property type="match status" value="1"/>
</dbReference>
<evidence type="ECO:0000256" key="3">
    <source>
        <dbReference type="ARBA" id="ARBA00022898"/>
    </source>
</evidence>
<keyword evidence="3" id="KW-0663">Pyridoxal phosphate</keyword>
<dbReference type="InterPro" id="IPR015421">
    <property type="entry name" value="PyrdxlP-dep_Trfase_major"/>
</dbReference>
<evidence type="ECO:0000256" key="1">
    <source>
        <dbReference type="ARBA" id="ARBA00001933"/>
    </source>
</evidence>
<dbReference type="EMBL" id="PGTN01000012">
    <property type="protein sequence ID" value="PJF48542.1"/>
    <property type="molecule type" value="Genomic_DNA"/>
</dbReference>
<dbReference type="Gene3D" id="3.90.1150.10">
    <property type="entry name" value="Aspartate Aminotransferase, domain 1"/>
    <property type="match status" value="1"/>
</dbReference>
<dbReference type="Gene3D" id="3.40.640.10">
    <property type="entry name" value="Type I PLP-dependent aspartate aminotransferase-like (Major domain)"/>
    <property type="match status" value="1"/>
</dbReference>
<sequence>MALNGFIDLRSDTLTIPTPAMREAMATAEVGDDVFGEDRTVNALQELAAEKLGHEAALLVSSGTMGNLTALLAHCGRGDAAIVGDGSHVYTNEAGGLAAIGGILPYVVPNQPDGSLRLEDIEAAIRPDNAHFAPARVIALENTHNRMSGAYLTPEYTRQVADLAHARGLKLHIDGARIFNAAVAQNVDVKALAQCADSVTFCLSKGLSGPVGSVLCGSKEFIRIAHKRRKALGGGMRQAGVIAAAGIVALEQMVERLRDDHANARILAEGIACVEGLHVNLAGVKTNMVYFDLDPALPFDAADLCKRAAAERVKMLPTGPRRIRAVTHCYVSRDEVVEAAQVIAHVTHDGRGRAADGKVHAY</sequence>
<dbReference type="SMR" id="A0A2M8QFM4"/>
<feature type="domain" description="Aromatic amino acid beta-eliminating lyase/threonine aldolase" evidence="6">
    <location>
        <begin position="8"/>
        <end position="292"/>
    </location>
</feature>
<comment type="cofactor">
    <cofactor evidence="1">
        <name>pyridoxal 5'-phosphate</name>
        <dbReference type="ChEBI" id="CHEBI:597326"/>
    </cofactor>
</comment>
<dbReference type="GO" id="GO:0006545">
    <property type="term" value="P:glycine biosynthetic process"/>
    <property type="evidence" value="ECO:0007669"/>
    <property type="project" value="TreeGrafter"/>
</dbReference>
<dbReference type="NCBIfam" id="NF041359">
    <property type="entry name" value="GntG_guanitoxin"/>
    <property type="match status" value="1"/>
</dbReference>
<proteinExistence type="inferred from homology"/>
<dbReference type="InterPro" id="IPR023603">
    <property type="entry name" value="Low_specificity_L-TA-like"/>
</dbReference>
<organism evidence="7 8">
    <name type="scientific">Candidatus Thermofonsia Clade 3 bacterium</name>
    <dbReference type="NCBI Taxonomy" id="2364212"/>
    <lineage>
        <taxon>Bacteria</taxon>
        <taxon>Bacillati</taxon>
        <taxon>Chloroflexota</taxon>
        <taxon>Candidatus Thermofontia</taxon>
        <taxon>Candidatus Thermofonsia Clade 3</taxon>
    </lineage>
</organism>
<evidence type="ECO:0000256" key="5">
    <source>
        <dbReference type="PIRSR" id="PIRSR017617-1"/>
    </source>
</evidence>
<reference evidence="7 8" key="1">
    <citation type="submission" date="2017-11" db="EMBL/GenBank/DDBJ databases">
        <title>Evolution of Phototrophy in the Chloroflexi Phylum Driven by Horizontal Gene Transfer.</title>
        <authorList>
            <person name="Ward L.M."/>
            <person name="Hemp J."/>
            <person name="Shih P.M."/>
            <person name="Mcglynn S.E."/>
            <person name="Fischer W."/>
        </authorList>
    </citation>
    <scope>NUCLEOTIDE SEQUENCE [LARGE SCALE GENOMIC DNA]</scope>
    <source>
        <strain evidence="7">JP3_7</strain>
    </source>
</reference>
<dbReference type="InterPro" id="IPR015422">
    <property type="entry name" value="PyrdxlP-dep_Trfase_small"/>
</dbReference>
<dbReference type="InterPro" id="IPR001597">
    <property type="entry name" value="ArAA_b-elim_lyase/Thr_aldolase"/>
</dbReference>
<comment type="similarity">
    <text evidence="2">Belongs to the threonine aldolase family.</text>
</comment>
<evidence type="ECO:0000256" key="2">
    <source>
        <dbReference type="ARBA" id="ARBA00006966"/>
    </source>
</evidence>
<dbReference type="NCBIfam" id="NF007825">
    <property type="entry name" value="PRK10534.1"/>
    <property type="match status" value="1"/>
</dbReference>
<dbReference type="FunFam" id="3.40.640.10:FF:000030">
    <property type="entry name" value="Low-specificity L-threonine aldolase"/>
    <property type="match status" value="1"/>
</dbReference>
<comment type="caution">
    <text evidence="7">The sequence shown here is derived from an EMBL/GenBank/DDBJ whole genome shotgun (WGS) entry which is preliminary data.</text>
</comment>
<evidence type="ECO:0000313" key="7">
    <source>
        <dbReference type="EMBL" id="PJF48542.1"/>
    </source>
</evidence>
<evidence type="ECO:0000256" key="4">
    <source>
        <dbReference type="ARBA" id="ARBA00023239"/>
    </source>
</evidence>
<feature type="modified residue" description="N6-(pyridoxal phosphate)lysine" evidence="5">
    <location>
        <position position="205"/>
    </location>
</feature>